<dbReference type="SUPFAM" id="SSF52833">
    <property type="entry name" value="Thioredoxin-like"/>
    <property type="match status" value="1"/>
</dbReference>
<dbReference type="InterPro" id="IPR036282">
    <property type="entry name" value="Glutathione-S-Trfase_C_sf"/>
</dbReference>
<dbReference type="PROSITE" id="PS50404">
    <property type="entry name" value="GST_NTER"/>
    <property type="match status" value="1"/>
</dbReference>
<dbReference type="EMBL" id="JAWWNJ010000017">
    <property type="protein sequence ID" value="KAK7038587.1"/>
    <property type="molecule type" value="Genomic_DNA"/>
</dbReference>
<dbReference type="EC" id="2.5.1.18" evidence="1"/>
<dbReference type="FunFam" id="3.40.30.10:FF:000016">
    <property type="entry name" value="Glutathione S-transferase F2"/>
    <property type="match status" value="1"/>
</dbReference>
<dbReference type="GO" id="GO:0005737">
    <property type="term" value="C:cytoplasm"/>
    <property type="evidence" value="ECO:0007669"/>
    <property type="project" value="TreeGrafter"/>
</dbReference>
<feature type="domain" description="GST N-terminal" evidence="4">
    <location>
        <begin position="1"/>
        <end position="83"/>
    </location>
</feature>
<sequence>MVLTLYGLAAPLGGTATVAMTLAEKGIPYTFVSVDLQHGEHKQPEFRKKQPFGLVPALDDDGFVLYESRAICRYLAEKYAGQGPTLIPTELKAKALFEQAAAVEFANFEPHARAAYNEGVLKPHFNLPIDASALNTCISKLSDNLDVYEVILGKQRFLAGDEFTLADLFHVAFGTTLAEAGCDLMTSKGPNVKRWWKEVTSRPAWLSVLNSGIKTTMCEDDAFKSGVSEP</sequence>
<dbReference type="Pfam" id="PF00043">
    <property type="entry name" value="GST_C"/>
    <property type="match status" value="1"/>
</dbReference>
<feature type="domain" description="GST C-terminal" evidence="5">
    <location>
        <begin position="90"/>
        <end position="230"/>
    </location>
</feature>
<keyword evidence="7" id="KW-1185">Reference proteome</keyword>
<reference evidence="6 7" key="1">
    <citation type="journal article" date="2024" name="J Genomics">
        <title>Draft genome sequencing and assembly of Favolaschia claudopus CIRM-BRFM 2984 isolated from oak limbs.</title>
        <authorList>
            <person name="Navarro D."/>
            <person name="Drula E."/>
            <person name="Chaduli D."/>
            <person name="Cazenave R."/>
            <person name="Ahrendt S."/>
            <person name="Wang J."/>
            <person name="Lipzen A."/>
            <person name="Daum C."/>
            <person name="Barry K."/>
            <person name="Grigoriev I.V."/>
            <person name="Favel A."/>
            <person name="Rosso M.N."/>
            <person name="Martin F."/>
        </authorList>
    </citation>
    <scope>NUCLEOTIDE SEQUENCE [LARGE SCALE GENOMIC DNA]</scope>
    <source>
        <strain evidence="6 7">CIRM-BRFM 2984</strain>
    </source>
</reference>
<dbReference type="Gene3D" id="3.40.30.10">
    <property type="entry name" value="Glutaredoxin"/>
    <property type="match status" value="1"/>
</dbReference>
<dbReference type="InterPro" id="IPR004045">
    <property type="entry name" value="Glutathione_S-Trfase_N"/>
</dbReference>
<keyword evidence="2" id="KW-0808">Transferase</keyword>
<dbReference type="CDD" id="cd03053">
    <property type="entry name" value="GST_N_Phi"/>
    <property type="match status" value="1"/>
</dbReference>
<dbReference type="SUPFAM" id="SSF47616">
    <property type="entry name" value="GST C-terminal domain-like"/>
    <property type="match status" value="1"/>
</dbReference>
<organism evidence="6 7">
    <name type="scientific">Favolaschia claudopus</name>
    <dbReference type="NCBI Taxonomy" id="2862362"/>
    <lineage>
        <taxon>Eukaryota</taxon>
        <taxon>Fungi</taxon>
        <taxon>Dikarya</taxon>
        <taxon>Basidiomycota</taxon>
        <taxon>Agaricomycotina</taxon>
        <taxon>Agaricomycetes</taxon>
        <taxon>Agaricomycetidae</taxon>
        <taxon>Agaricales</taxon>
        <taxon>Marasmiineae</taxon>
        <taxon>Mycenaceae</taxon>
        <taxon>Favolaschia</taxon>
    </lineage>
</organism>
<dbReference type="SFLD" id="SFLDS00019">
    <property type="entry name" value="Glutathione_Transferase_(cytos"/>
    <property type="match status" value="1"/>
</dbReference>
<protein>
    <recommendedName>
        <fullName evidence="1">glutathione transferase</fullName>
        <ecNumber evidence="1">2.5.1.18</ecNumber>
    </recommendedName>
</protein>
<dbReference type="SFLD" id="SFLDG00358">
    <property type="entry name" value="Main_(cytGST)"/>
    <property type="match status" value="1"/>
</dbReference>
<proteinExistence type="predicted"/>
<name>A0AAW0CI79_9AGAR</name>
<dbReference type="Proteomes" id="UP001362999">
    <property type="component" value="Unassembled WGS sequence"/>
</dbReference>
<evidence type="ECO:0000313" key="6">
    <source>
        <dbReference type="EMBL" id="KAK7038587.1"/>
    </source>
</evidence>
<dbReference type="InterPro" id="IPR010987">
    <property type="entry name" value="Glutathione-S-Trfase_C-like"/>
</dbReference>
<evidence type="ECO:0000259" key="4">
    <source>
        <dbReference type="PROSITE" id="PS50404"/>
    </source>
</evidence>
<dbReference type="GO" id="GO:0006749">
    <property type="term" value="P:glutathione metabolic process"/>
    <property type="evidence" value="ECO:0007669"/>
    <property type="project" value="TreeGrafter"/>
</dbReference>
<evidence type="ECO:0000256" key="2">
    <source>
        <dbReference type="ARBA" id="ARBA00022679"/>
    </source>
</evidence>
<dbReference type="InterPro" id="IPR040079">
    <property type="entry name" value="Glutathione_S-Trfase"/>
</dbReference>
<dbReference type="Gene3D" id="1.20.1050.10">
    <property type="match status" value="1"/>
</dbReference>
<dbReference type="GO" id="GO:0004364">
    <property type="term" value="F:glutathione transferase activity"/>
    <property type="evidence" value="ECO:0007669"/>
    <property type="project" value="UniProtKB-EC"/>
</dbReference>
<evidence type="ECO:0000313" key="7">
    <source>
        <dbReference type="Proteomes" id="UP001362999"/>
    </source>
</evidence>
<dbReference type="InterPro" id="IPR036249">
    <property type="entry name" value="Thioredoxin-like_sf"/>
</dbReference>
<dbReference type="GO" id="GO:0043295">
    <property type="term" value="F:glutathione binding"/>
    <property type="evidence" value="ECO:0007669"/>
    <property type="project" value="TreeGrafter"/>
</dbReference>
<dbReference type="InterPro" id="IPR004046">
    <property type="entry name" value="GST_C"/>
</dbReference>
<comment type="caution">
    <text evidence="6">The sequence shown here is derived from an EMBL/GenBank/DDBJ whole genome shotgun (WGS) entry which is preliminary data.</text>
</comment>
<comment type="catalytic activity">
    <reaction evidence="3">
        <text>RX + glutathione = an S-substituted glutathione + a halide anion + H(+)</text>
        <dbReference type="Rhea" id="RHEA:16437"/>
        <dbReference type="ChEBI" id="CHEBI:15378"/>
        <dbReference type="ChEBI" id="CHEBI:16042"/>
        <dbReference type="ChEBI" id="CHEBI:17792"/>
        <dbReference type="ChEBI" id="CHEBI:57925"/>
        <dbReference type="ChEBI" id="CHEBI:90779"/>
        <dbReference type="EC" id="2.5.1.18"/>
    </reaction>
</comment>
<evidence type="ECO:0000256" key="1">
    <source>
        <dbReference type="ARBA" id="ARBA00012452"/>
    </source>
</evidence>
<evidence type="ECO:0000259" key="5">
    <source>
        <dbReference type="PROSITE" id="PS50405"/>
    </source>
</evidence>
<dbReference type="PANTHER" id="PTHR43900:SF3">
    <property type="entry name" value="GLUTATHIONE S-TRANSFERASE RHO"/>
    <property type="match status" value="1"/>
</dbReference>
<gene>
    <name evidence="6" type="ORF">R3P38DRAFT_2770814</name>
</gene>
<dbReference type="PANTHER" id="PTHR43900">
    <property type="entry name" value="GLUTATHIONE S-TRANSFERASE RHO"/>
    <property type="match status" value="1"/>
</dbReference>
<dbReference type="AlphaFoldDB" id="A0AAW0CI79"/>
<evidence type="ECO:0000256" key="3">
    <source>
        <dbReference type="ARBA" id="ARBA00047960"/>
    </source>
</evidence>
<dbReference type="PROSITE" id="PS50405">
    <property type="entry name" value="GST_CTER"/>
    <property type="match status" value="1"/>
</dbReference>
<accession>A0AAW0CI79</accession>
<dbReference type="Pfam" id="PF13417">
    <property type="entry name" value="GST_N_3"/>
    <property type="match status" value="1"/>
</dbReference>